<keyword evidence="4" id="KW-0997">Cell inner membrane</keyword>
<sequence>MLFFTLRRLLLLLITLLILTLVSFTLMHLYPGDTIVNMTGIRTTDPLFYEQLVQQRQLDENLLVQYVNYLTHLLQGDWGQSLVTNQAVANSALPILMATIELCLLAMLVAMVLGIPLGVLAAVKRGSWLDKLIVMKSLTGYSIPVFWLAQLLILLFAVQLNWLPITGQLNPLYDISVNTGSVLIDVMLSEQPYRWSALLDALQHLLLPVVVLAMMPMTMLIRIMRNAMLDVLKRNYIKAARARGLSESRLLWKHALPNAMQPLVRQLGFQFSLLLTNAIVTEVIFNWPGMGSWLVKGIFERDYPVIQGCLISLALFVLVVNTLVELYHAWRYPQVRQELYAES</sequence>
<name>K2KAD3_9GAMM</name>
<dbReference type="PROSITE" id="PS50928">
    <property type="entry name" value="ABC_TM1"/>
    <property type="match status" value="1"/>
</dbReference>
<evidence type="ECO:0000256" key="5">
    <source>
        <dbReference type="ARBA" id="ARBA00022692"/>
    </source>
</evidence>
<keyword evidence="2 9" id="KW-0813">Transport</keyword>
<dbReference type="Proteomes" id="UP000014115">
    <property type="component" value="Unassembled WGS sequence"/>
</dbReference>
<dbReference type="OrthoDB" id="9805855at2"/>
<feature type="domain" description="ABC transmembrane type-1" evidence="10">
    <location>
        <begin position="96"/>
        <end position="324"/>
    </location>
</feature>
<evidence type="ECO:0000256" key="2">
    <source>
        <dbReference type="ARBA" id="ARBA00022448"/>
    </source>
</evidence>
<feature type="transmembrane region" description="Helical" evidence="9">
    <location>
        <begin position="144"/>
        <end position="163"/>
    </location>
</feature>
<dbReference type="PANTHER" id="PTHR43163">
    <property type="entry name" value="DIPEPTIDE TRANSPORT SYSTEM PERMEASE PROTEIN DPPB-RELATED"/>
    <property type="match status" value="1"/>
</dbReference>
<dbReference type="EMBL" id="AMRG01000004">
    <property type="protein sequence ID" value="EKE84768.1"/>
    <property type="molecule type" value="Genomic_DNA"/>
</dbReference>
<dbReference type="PANTHER" id="PTHR43163:SF4">
    <property type="entry name" value="PUTRESCINE EXPORT SYSTEM PERMEASE PROTEIN SAPB"/>
    <property type="match status" value="1"/>
</dbReference>
<keyword evidence="5 9" id="KW-0812">Transmembrane</keyword>
<dbReference type="SUPFAM" id="SSF161098">
    <property type="entry name" value="MetI-like"/>
    <property type="match status" value="1"/>
</dbReference>
<feature type="transmembrane region" description="Helical" evidence="9">
    <location>
        <begin position="305"/>
        <end position="327"/>
    </location>
</feature>
<keyword evidence="7 9" id="KW-0472">Membrane</keyword>
<dbReference type="InterPro" id="IPR000515">
    <property type="entry name" value="MetI-like"/>
</dbReference>
<evidence type="ECO:0000256" key="1">
    <source>
        <dbReference type="ARBA" id="ARBA00004429"/>
    </source>
</evidence>
<protein>
    <submittedName>
        <fullName evidence="11">Peptide ABC transporter permease</fullName>
    </submittedName>
</protein>
<dbReference type="eggNOG" id="COG0601">
    <property type="taxonomic scope" value="Bacteria"/>
</dbReference>
<feature type="transmembrane region" description="Helical" evidence="9">
    <location>
        <begin position="9"/>
        <end position="30"/>
    </location>
</feature>
<feature type="transmembrane region" description="Helical" evidence="9">
    <location>
        <begin position="267"/>
        <end position="285"/>
    </location>
</feature>
<evidence type="ECO:0000256" key="3">
    <source>
        <dbReference type="ARBA" id="ARBA00022475"/>
    </source>
</evidence>
<evidence type="ECO:0000313" key="11">
    <source>
        <dbReference type="EMBL" id="EKE84768.1"/>
    </source>
</evidence>
<keyword evidence="12" id="KW-1185">Reference proteome</keyword>
<dbReference type="RefSeq" id="WP_008487919.1">
    <property type="nucleotide sequence ID" value="NZ_AMRG01000004.1"/>
</dbReference>
<comment type="caution">
    <text evidence="11">The sequence shown here is derived from an EMBL/GenBank/DDBJ whole genome shotgun (WGS) entry which is preliminary data.</text>
</comment>
<evidence type="ECO:0000256" key="4">
    <source>
        <dbReference type="ARBA" id="ARBA00022519"/>
    </source>
</evidence>
<accession>K2KAD3</accession>
<keyword evidence="3" id="KW-1003">Cell membrane</keyword>
<dbReference type="InterPro" id="IPR035906">
    <property type="entry name" value="MetI-like_sf"/>
</dbReference>
<evidence type="ECO:0000259" key="10">
    <source>
        <dbReference type="PROSITE" id="PS50928"/>
    </source>
</evidence>
<dbReference type="Pfam" id="PF00528">
    <property type="entry name" value="BPD_transp_1"/>
    <property type="match status" value="1"/>
</dbReference>
<feature type="transmembrane region" description="Helical" evidence="9">
    <location>
        <begin position="205"/>
        <end position="224"/>
    </location>
</feature>
<dbReference type="CDD" id="cd06261">
    <property type="entry name" value="TM_PBP2"/>
    <property type="match status" value="1"/>
</dbReference>
<evidence type="ECO:0000256" key="9">
    <source>
        <dbReference type="RuleBase" id="RU363032"/>
    </source>
</evidence>
<proteinExistence type="inferred from homology"/>
<keyword evidence="6 9" id="KW-1133">Transmembrane helix</keyword>
<dbReference type="GO" id="GO:0005886">
    <property type="term" value="C:plasma membrane"/>
    <property type="evidence" value="ECO:0007669"/>
    <property type="project" value="UniProtKB-SubCell"/>
</dbReference>
<dbReference type="AlphaFoldDB" id="K2KAD3"/>
<comment type="similarity">
    <text evidence="8">Belongs to the binding-protein-dependent transport system permease family. OppBC subfamily.</text>
</comment>
<dbReference type="InterPro" id="IPR045621">
    <property type="entry name" value="BPD_transp_1_N"/>
</dbReference>
<feature type="transmembrane region" description="Helical" evidence="9">
    <location>
        <begin position="95"/>
        <end position="123"/>
    </location>
</feature>
<evidence type="ECO:0000313" key="12">
    <source>
        <dbReference type="Proteomes" id="UP000014115"/>
    </source>
</evidence>
<evidence type="ECO:0000256" key="6">
    <source>
        <dbReference type="ARBA" id="ARBA00022989"/>
    </source>
</evidence>
<dbReference type="PATRIC" id="fig|740709.3.peg.834"/>
<dbReference type="GO" id="GO:0071916">
    <property type="term" value="F:dipeptide transmembrane transporter activity"/>
    <property type="evidence" value="ECO:0007669"/>
    <property type="project" value="TreeGrafter"/>
</dbReference>
<gene>
    <name evidence="11" type="ORF">A10D4_04120</name>
</gene>
<evidence type="ECO:0000256" key="8">
    <source>
        <dbReference type="ARBA" id="ARBA00024202"/>
    </source>
</evidence>
<evidence type="ECO:0000256" key="7">
    <source>
        <dbReference type="ARBA" id="ARBA00023136"/>
    </source>
</evidence>
<comment type="subcellular location">
    <subcellularLocation>
        <location evidence="1">Cell inner membrane</location>
        <topology evidence="1">Multi-pass membrane protein</topology>
    </subcellularLocation>
    <subcellularLocation>
        <location evidence="9">Cell membrane</location>
        <topology evidence="9">Multi-pass membrane protein</topology>
    </subcellularLocation>
</comment>
<organism evidence="11 12">
    <name type="scientific">Idiomarina xiamenensis 10-D-4</name>
    <dbReference type="NCBI Taxonomy" id="740709"/>
    <lineage>
        <taxon>Bacteria</taxon>
        <taxon>Pseudomonadati</taxon>
        <taxon>Pseudomonadota</taxon>
        <taxon>Gammaproteobacteria</taxon>
        <taxon>Alteromonadales</taxon>
        <taxon>Idiomarinaceae</taxon>
        <taxon>Idiomarina</taxon>
    </lineage>
</organism>
<reference evidence="11 12" key="1">
    <citation type="journal article" date="2012" name="J. Bacteriol.">
        <title>Genome Sequence of Idiomarina xiamenensis Type Strain 10-D-4.</title>
        <authorList>
            <person name="Lai Q."/>
            <person name="Wang L."/>
            <person name="Wang W."/>
            <person name="Shao Z."/>
        </authorList>
    </citation>
    <scope>NUCLEOTIDE SEQUENCE [LARGE SCALE GENOMIC DNA]</scope>
    <source>
        <strain evidence="11 12">10-D-4</strain>
    </source>
</reference>
<dbReference type="Pfam" id="PF19300">
    <property type="entry name" value="BPD_transp_1_N"/>
    <property type="match status" value="1"/>
</dbReference>
<dbReference type="STRING" id="740709.A10D4_04120"/>
<dbReference type="Gene3D" id="1.10.3720.10">
    <property type="entry name" value="MetI-like"/>
    <property type="match status" value="1"/>
</dbReference>